<evidence type="ECO:0008006" key="4">
    <source>
        <dbReference type="Google" id="ProtNLM"/>
    </source>
</evidence>
<dbReference type="GO" id="GO:0005886">
    <property type="term" value="C:plasma membrane"/>
    <property type="evidence" value="ECO:0007669"/>
    <property type="project" value="TreeGrafter"/>
</dbReference>
<dbReference type="AlphaFoldDB" id="A0A4R4DY85"/>
<evidence type="ECO:0000313" key="3">
    <source>
        <dbReference type="Proteomes" id="UP000295023"/>
    </source>
</evidence>
<dbReference type="GO" id="GO:0004713">
    <property type="term" value="F:protein tyrosine kinase activity"/>
    <property type="evidence" value="ECO:0007669"/>
    <property type="project" value="TreeGrafter"/>
</dbReference>
<comment type="caution">
    <text evidence="2">The sequence shown here is derived from an EMBL/GenBank/DDBJ whole genome shotgun (WGS) entry which is preliminary data.</text>
</comment>
<dbReference type="EMBL" id="SKBM01000002">
    <property type="protein sequence ID" value="TCZ66088.1"/>
    <property type="molecule type" value="Genomic_DNA"/>
</dbReference>
<dbReference type="RefSeq" id="WP_132284439.1">
    <property type="nucleotide sequence ID" value="NZ_SKBM01000002.1"/>
</dbReference>
<sequence length="295" mass="31641">MSLDQLLRDLWRCRWRVAVAALLLYAALAGILLSLPRRYLAQAIVAPAETTGIATSTLLSPVPLLSGGLLDDRPTGNFAVYLDALRAPEAAAMLARDTGLLAHLTQRRQAGPLGPLRRALGLRIEADLDDAQTWLEENLVATRNIATVTVTLTLAHRDRAAALDMLRRLHALAEAKVRADLAELARRRSVALEARLAEERDLFLRNALYELLAQQQRGALVVAADEAVAARVVSAPMVELRPSLPNRSLLLLLFAVVAPLVALLGAAALALLRGAARPQPVPRAPGLAVPTLGAE</sequence>
<accession>A0A4R4DY85</accession>
<gene>
    <name evidence="2" type="ORF">EXY23_03155</name>
</gene>
<organism evidence="2 3">
    <name type="scientific">Roseicella aquatilis</name>
    <dbReference type="NCBI Taxonomy" id="2527868"/>
    <lineage>
        <taxon>Bacteria</taxon>
        <taxon>Pseudomonadati</taxon>
        <taxon>Pseudomonadota</taxon>
        <taxon>Alphaproteobacteria</taxon>
        <taxon>Acetobacterales</taxon>
        <taxon>Roseomonadaceae</taxon>
        <taxon>Roseicella</taxon>
    </lineage>
</organism>
<feature type="transmembrane region" description="Helical" evidence="1">
    <location>
        <begin position="15"/>
        <end position="35"/>
    </location>
</feature>
<keyword evidence="3" id="KW-1185">Reference proteome</keyword>
<dbReference type="InterPro" id="IPR050445">
    <property type="entry name" value="Bact_polysacc_biosynth/exp"/>
</dbReference>
<dbReference type="PANTHER" id="PTHR32309">
    <property type="entry name" value="TYROSINE-PROTEIN KINASE"/>
    <property type="match status" value="1"/>
</dbReference>
<proteinExistence type="predicted"/>
<reference evidence="2 3" key="1">
    <citation type="submission" date="2019-03" db="EMBL/GenBank/DDBJ databases">
        <title>Paracraurococcus aquatilis NE82 genome sequence.</title>
        <authorList>
            <person name="Zhao Y."/>
            <person name="Du Z."/>
        </authorList>
    </citation>
    <scope>NUCLEOTIDE SEQUENCE [LARGE SCALE GENOMIC DNA]</scope>
    <source>
        <strain evidence="2 3">NE82</strain>
    </source>
</reference>
<protein>
    <recommendedName>
        <fullName evidence="4">Polysaccharide chain length determinant N-terminal domain-containing protein</fullName>
    </recommendedName>
</protein>
<dbReference type="PANTHER" id="PTHR32309:SF13">
    <property type="entry name" value="FERRIC ENTEROBACTIN TRANSPORT PROTEIN FEPE"/>
    <property type="match status" value="1"/>
</dbReference>
<name>A0A4R4DY85_9PROT</name>
<keyword evidence="1" id="KW-1133">Transmembrane helix</keyword>
<keyword evidence="1" id="KW-0812">Transmembrane</keyword>
<feature type="transmembrane region" description="Helical" evidence="1">
    <location>
        <begin position="249"/>
        <end position="272"/>
    </location>
</feature>
<evidence type="ECO:0000313" key="2">
    <source>
        <dbReference type="EMBL" id="TCZ66088.1"/>
    </source>
</evidence>
<dbReference type="Proteomes" id="UP000295023">
    <property type="component" value="Unassembled WGS sequence"/>
</dbReference>
<dbReference type="OrthoDB" id="7279383at2"/>
<keyword evidence="1" id="KW-0472">Membrane</keyword>
<evidence type="ECO:0000256" key="1">
    <source>
        <dbReference type="SAM" id="Phobius"/>
    </source>
</evidence>